<comment type="subcellular location">
    <subcellularLocation>
        <location evidence="2">Mitochondrion inner membrane</location>
        <topology evidence="2">Single-pass membrane protein</topology>
        <orientation evidence="2">Matrix side</orientation>
    </subcellularLocation>
</comment>
<dbReference type="GO" id="GO:0032981">
    <property type="term" value="P:mitochondrial respiratory chain complex I assembly"/>
    <property type="evidence" value="ECO:0007669"/>
    <property type="project" value="TreeGrafter"/>
</dbReference>
<evidence type="ECO:0000313" key="15">
    <source>
        <dbReference type="EnsemblMetazoa" id="XP_014261792.1"/>
    </source>
</evidence>
<accession>A0A8I6THT9</accession>
<organism evidence="15 16">
    <name type="scientific">Cimex lectularius</name>
    <name type="common">Bed bug</name>
    <name type="synonym">Acanthia lectularia</name>
    <dbReference type="NCBI Taxonomy" id="79782"/>
    <lineage>
        <taxon>Eukaryota</taxon>
        <taxon>Metazoa</taxon>
        <taxon>Ecdysozoa</taxon>
        <taxon>Arthropoda</taxon>
        <taxon>Hexapoda</taxon>
        <taxon>Insecta</taxon>
        <taxon>Pterygota</taxon>
        <taxon>Neoptera</taxon>
        <taxon>Paraneoptera</taxon>
        <taxon>Hemiptera</taxon>
        <taxon>Heteroptera</taxon>
        <taxon>Panheteroptera</taxon>
        <taxon>Cimicomorpha</taxon>
        <taxon>Cimicidae</taxon>
        <taxon>Cimex</taxon>
    </lineage>
</organism>
<dbReference type="Pfam" id="PF08122">
    <property type="entry name" value="NDUF_B12"/>
    <property type="match status" value="1"/>
</dbReference>
<evidence type="ECO:0000256" key="3">
    <source>
        <dbReference type="ARBA" id="ARBA00005667"/>
    </source>
</evidence>
<keyword evidence="16" id="KW-1185">Reference proteome</keyword>
<dbReference type="CTD" id="37466"/>
<evidence type="ECO:0000256" key="5">
    <source>
        <dbReference type="ARBA" id="ARBA00022448"/>
    </source>
</evidence>
<dbReference type="GO" id="GO:0022900">
    <property type="term" value="P:electron transport chain"/>
    <property type="evidence" value="ECO:0007669"/>
    <property type="project" value="InterPro"/>
</dbReference>
<keyword evidence="11" id="KW-0496">Mitochondrion</keyword>
<evidence type="ECO:0000256" key="10">
    <source>
        <dbReference type="ARBA" id="ARBA00022989"/>
    </source>
</evidence>
<dbReference type="KEGG" id="clec:106673918"/>
<evidence type="ECO:0000256" key="9">
    <source>
        <dbReference type="ARBA" id="ARBA00022982"/>
    </source>
</evidence>
<evidence type="ECO:0000256" key="7">
    <source>
        <dbReference type="ARBA" id="ARBA00022692"/>
    </source>
</evidence>
<comment type="similarity">
    <text evidence="3">Belongs to the complex I NDUFB3 subunit family.</text>
</comment>
<name>A0A8I6THT9_CIMLE</name>
<protein>
    <recommendedName>
        <fullName evidence="4">NADH dehydrogenase [ubiquinone] 1 beta subcomplex subunit 3</fullName>
    </recommendedName>
    <alternativeName>
        <fullName evidence="13">Complex I-B12</fullName>
    </alternativeName>
    <alternativeName>
        <fullName evidence="14">NADH-ubiquinone oxidoreductase B12 subunit</fullName>
    </alternativeName>
</protein>
<comment type="function">
    <text evidence="1">Accessory subunit of the mitochondrial membrane respiratory chain NADH dehydrogenase (Complex I), that is believed not to be involved in catalysis. Complex I functions in the transfer of electrons from NADH to the respiratory chain. The immediate electron acceptor for the enzyme is believed to be ubiquinone.</text>
</comment>
<evidence type="ECO:0000256" key="6">
    <source>
        <dbReference type="ARBA" id="ARBA00022660"/>
    </source>
</evidence>
<dbReference type="AlphaFoldDB" id="A0A8I6THT9"/>
<dbReference type="EnsemblMetazoa" id="XM_014406306.2">
    <property type="protein sequence ID" value="XP_014261792.1"/>
    <property type="gene ID" value="LOC106673918"/>
</dbReference>
<dbReference type="PANTHER" id="PTHR15082:SF2">
    <property type="entry name" value="NADH DEHYDROGENASE [UBIQUINONE] 1 BETA SUBCOMPLEX SUBUNIT 3"/>
    <property type="match status" value="1"/>
</dbReference>
<keyword evidence="10" id="KW-1133">Transmembrane helix</keyword>
<keyword evidence="12" id="KW-0472">Membrane</keyword>
<evidence type="ECO:0000256" key="13">
    <source>
        <dbReference type="ARBA" id="ARBA00030217"/>
    </source>
</evidence>
<proteinExistence type="inferred from homology"/>
<evidence type="ECO:0000256" key="14">
    <source>
        <dbReference type="ARBA" id="ARBA00032688"/>
    </source>
</evidence>
<dbReference type="OrthoDB" id="521512at2759"/>
<dbReference type="InterPro" id="IPR012576">
    <property type="entry name" value="NDUFB3"/>
</dbReference>
<evidence type="ECO:0000256" key="8">
    <source>
        <dbReference type="ARBA" id="ARBA00022792"/>
    </source>
</evidence>
<reference evidence="15" key="1">
    <citation type="submission" date="2022-01" db="UniProtKB">
        <authorList>
            <consortium name="EnsemblMetazoa"/>
        </authorList>
    </citation>
    <scope>IDENTIFICATION</scope>
</reference>
<evidence type="ECO:0000256" key="2">
    <source>
        <dbReference type="ARBA" id="ARBA00004298"/>
    </source>
</evidence>
<evidence type="ECO:0000256" key="1">
    <source>
        <dbReference type="ARBA" id="ARBA00003195"/>
    </source>
</evidence>
<dbReference type="OMA" id="PWIRNYV"/>
<dbReference type="PANTHER" id="PTHR15082">
    <property type="entry name" value="NADH-UBIQUINONE OXIDOREDUCTASE B12 SUBUNIT"/>
    <property type="match status" value="1"/>
</dbReference>
<keyword evidence="8" id="KW-0999">Mitochondrion inner membrane</keyword>
<dbReference type="GO" id="GO:0005743">
    <property type="term" value="C:mitochondrial inner membrane"/>
    <property type="evidence" value="ECO:0007669"/>
    <property type="project" value="UniProtKB-SubCell"/>
</dbReference>
<evidence type="ECO:0000256" key="4">
    <source>
        <dbReference type="ARBA" id="ARBA00018680"/>
    </source>
</evidence>
<keyword evidence="7" id="KW-0812">Transmembrane</keyword>
<sequence length="102" mass="11796">MGGDHHDLGERMKIPDYRIYKVEDHPELVQHRDRLAAKGLKDPWLRNEAWRFNKEEFGTRGANLRTRLFTGFRLGVGALLLTIAVETAFKQFSNSDNSHGHH</sequence>
<keyword evidence="9" id="KW-0249">Electron transport</keyword>
<evidence type="ECO:0000313" key="16">
    <source>
        <dbReference type="Proteomes" id="UP000494040"/>
    </source>
</evidence>
<keyword evidence="5" id="KW-0813">Transport</keyword>
<evidence type="ECO:0000256" key="11">
    <source>
        <dbReference type="ARBA" id="ARBA00023128"/>
    </source>
</evidence>
<dbReference type="GeneID" id="106673918"/>
<dbReference type="Proteomes" id="UP000494040">
    <property type="component" value="Unassembled WGS sequence"/>
</dbReference>
<evidence type="ECO:0000256" key="12">
    <source>
        <dbReference type="ARBA" id="ARBA00023136"/>
    </source>
</evidence>
<keyword evidence="6" id="KW-0679">Respiratory chain</keyword>
<dbReference type="RefSeq" id="XP_014261792.1">
    <property type="nucleotide sequence ID" value="XM_014406306.2"/>
</dbReference>